<evidence type="ECO:0000313" key="3">
    <source>
        <dbReference type="Proteomes" id="UP001174909"/>
    </source>
</evidence>
<sequence>MLRGLANITQRRFATGGNAGRGSPRTARMPRREAMARRREVSIVQMNELYARVVSSHFGYKTNRRRVIESKLLEDADNLEEFDRVMTQGFTSGGVEPLTTALMDPVVAQGLNQQPLTKESFAEFVRDSREYAQDDNFSIAVEVNPSGAADGWEVAGVIIQFLEGYIAKNPREQKEFSNLNDDDRARWVSEAKAIPRSQDFIEKVLEKYHWTEHLGGTLDMFDMKEVLYGPDPITCQDNVAYGFMTGVEPKYQGMSLGGLLFQAHEAQNYAKGIDASIGELTSVSRVLGRTFAWKKHKEVLYKDYMVWRYLTSNGTYHMPPDGKRYSQEEILSKGLVGEHKHAPWADIDWVGPPHYQKTDRIQYKPDLRYPGGWHNGGKRHAIPSVIRGGVAAYKTYPSPLPVLYDENLITSAAPA</sequence>
<name>A0AA35R7E0_GEOBA</name>
<dbReference type="Proteomes" id="UP001174909">
    <property type="component" value="Unassembled WGS sequence"/>
</dbReference>
<evidence type="ECO:0000256" key="1">
    <source>
        <dbReference type="SAM" id="MobiDB-lite"/>
    </source>
</evidence>
<dbReference type="AlphaFoldDB" id="A0AA35R7E0"/>
<feature type="region of interest" description="Disordered" evidence="1">
    <location>
        <begin position="1"/>
        <end position="33"/>
    </location>
</feature>
<comment type="caution">
    <text evidence="2">The sequence shown here is derived from an EMBL/GenBank/DDBJ whole genome shotgun (WGS) entry which is preliminary data.</text>
</comment>
<protein>
    <submittedName>
        <fullName evidence="2">Uncharacterized protein</fullName>
    </submittedName>
</protein>
<gene>
    <name evidence="2" type="ORF">GBAR_LOCUS4606</name>
</gene>
<accession>A0AA35R7E0</accession>
<evidence type="ECO:0000313" key="2">
    <source>
        <dbReference type="EMBL" id="CAI8006215.1"/>
    </source>
</evidence>
<dbReference type="Gene3D" id="3.40.630.30">
    <property type="match status" value="1"/>
</dbReference>
<reference evidence="2" key="1">
    <citation type="submission" date="2023-03" db="EMBL/GenBank/DDBJ databases">
        <authorList>
            <person name="Steffen K."/>
            <person name="Cardenas P."/>
        </authorList>
    </citation>
    <scope>NUCLEOTIDE SEQUENCE</scope>
</reference>
<proteinExistence type="predicted"/>
<keyword evidence="3" id="KW-1185">Reference proteome</keyword>
<organism evidence="2 3">
    <name type="scientific">Geodia barretti</name>
    <name type="common">Barrett's horny sponge</name>
    <dbReference type="NCBI Taxonomy" id="519541"/>
    <lineage>
        <taxon>Eukaryota</taxon>
        <taxon>Metazoa</taxon>
        <taxon>Porifera</taxon>
        <taxon>Demospongiae</taxon>
        <taxon>Heteroscleromorpha</taxon>
        <taxon>Tetractinellida</taxon>
        <taxon>Astrophorina</taxon>
        <taxon>Geodiidae</taxon>
        <taxon>Geodia</taxon>
    </lineage>
</organism>
<dbReference type="EMBL" id="CASHTH010000669">
    <property type="protein sequence ID" value="CAI8006215.1"/>
    <property type="molecule type" value="Genomic_DNA"/>
</dbReference>